<gene>
    <name evidence="1" type="ORF">METZ01_LOCUS20493</name>
</gene>
<dbReference type="GO" id="GO:0016491">
    <property type="term" value="F:oxidoreductase activity"/>
    <property type="evidence" value="ECO:0007669"/>
    <property type="project" value="InterPro"/>
</dbReference>
<evidence type="ECO:0008006" key="2">
    <source>
        <dbReference type="Google" id="ProtNLM"/>
    </source>
</evidence>
<sequence length="45" mass="5447">MPREIDYSENIPNNVELASDRRLQRALENWQPRFADWWTEMGPVD</sequence>
<organism evidence="1">
    <name type="scientific">marine metagenome</name>
    <dbReference type="NCBI Taxonomy" id="408172"/>
    <lineage>
        <taxon>unclassified sequences</taxon>
        <taxon>metagenomes</taxon>
        <taxon>ecological metagenomes</taxon>
    </lineage>
</organism>
<name>A0A381PNL1_9ZZZZ</name>
<evidence type="ECO:0000313" key="1">
    <source>
        <dbReference type="EMBL" id="SUZ67639.1"/>
    </source>
</evidence>
<reference evidence="1" key="1">
    <citation type="submission" date="2018-05" db="EMBL/GenBank/DDBJ databases">
        <authorList>
            <person name="Lanie J.A."/>
            <person name="Ng W.-L."/>
            <person name="Kazmierczak K.M."/>
            <person name="Andrzejewski T.M."/>
            <person name="Davidsen T.M."/>
            <person name="Wayne K.J."/>
            <person name="Tettelin H."/>
            <person name="Glass J.I."/>
            <person name="Rusch D."/>
            <person name="Podicherti R."/>
            <person name="Tsui H.-C.T."/>
            <person name="Winkler M.E."/>
        </authorList>
    </citation>
    <scope>NUCLEOTIDE SEQUENCE</scope>
</reference>
<dbReference type="EMBL" id="UINC01001017">
    <property type="protein sequence ID" value="SUZ67639.1"/>
    <property type="molecule type" value="Genomic_DNA"/>
</dbReference>
<feature type="non-terminal residue" evidence="1">
    <location>
        <position position="45"/>
    </location>
</feature>
<dbReference type="InterPro" id="IPR012348">
    <property type="entry name" value="RNR-like"/>
</dbReference>
<dbReference type="Gene3D" id="1.10.620.20">
    <property type="entry name" value="Ribonucleotide Reductase, subunit A"/>
    <property type="match status" value="1"/>
</dbReference>
<accession>A0A381PNL1</accession>
<proteinExistence type="predicted"/>
<protein>
    <recommendedName>
        <fullName evidence="2">Benzoyl-CoA 2,3-epoxidase subunit BoxB</fullName>
    </recommendedName>
</protein>
<dbReference type="AlphaFoldDB" id="A0A381PNL1"/>